<organism evidence="12 13">
    <name type="scientific">Rhipicephalus sanguineus</name>
    <name type="common">Brown dog tick</name>
    <name type="synonym">Ixodes sanguineus</name>
    <dbReference type="NCBI Taxonomy" id="34632"/>
    <lineage>
        <taxon>Eukaryota</taxon>
        <taxon>Metazoa</taxon>
        <taxon>Ecdysozoa</taxon>
        <taxon>Arthropoda</taxon>
        <taxon>Chelicerata</taxon>
        <taxon>Arachnida</taxon>
        <taxon>Acari</taxon>
        <taxon>Parasitiformes</taxon>
        <taxon>Ixodida</taxon>
        <taxon>Ixodoidea</taxon>
        <taxon>Ixodidae</taxon>
        <taxon>Rhipicephalinae</taxon>
        <taxon>Rhipicephalus</taxon>
        <taxon>Rhipicephalus</taxon>
    </lineage>
</organism>
<feature type="compositionally biased region" description="Polar residues" evidence="10">
    <location>
        <begin position="237"/>
        <end position="253"/>
    </location>
</feature>
<dbReference type="GO" id="GO:0003723">
    <property type="term" value="F:RNA binding"/>
    <property type="evidence" value="ECO:0007669"/>
    <property type="project" value="UniProtKB-KW"/>
</dbReference>
<dbReference type="Gene3D" id="4.10.1000.10">
    <property type="entry name" value="Zinc finger, CCCH-type"/>
    <property type="match status" value="2"/>
</dbReference>
<evidence type="ECO:0000256" key="1">
    <source>
        <dbReference type="ARBA" id="ARBA00004123"/>
    </source>
</evidence>
<evidence type="ECO:0000256" key="8">
    <source>
        <dbReference type="ARBA" id="ARBA00023242"/>
    </source>
</evidence>
<dbReference type="SMART" id="SM00356">
    <property type="entry name" value="ZnF_C3H1"/>
    <property type="match status" value="2"/>
</dbReference>
<keyword evidence="8" id="KW-0539">Nucleus</keyword>
<feature type="compositionally biased region" description="Basic and acidic residues" evidence="10">
    <location>
        <begin position="278"/>
        <end position="292"/>
    </location>
</feature>
<evidence type="ECO:0000256" key="4">
    <source>
        <dbReference type="ARBA" id="ARBA00022737"/>
    </source>
</evidence>
<dbReference type="PROSITE" id="PS50103">
    <property type="entry name" value="ZF_C3H1"/>
    <property type="match status" value="2"/>
</dbReference>
<dbReference type="SUPFAM" id="SSF90229">
    <property type="entry name" value="CCCH zinc finger"/>
    <property type="match status" value="1"/>
</dbReference>
<dbReference type="InterPro" id="IPR036855">
    <property type="entry name" value="Znf_CCCH_sf"/>
</dbReference>
<reference evidence="12" key="2">
    <citation type="submission" date="2021-09" db="EMBL/GenBank/DDBJ databases">
        <authorList>
            <person name="Jia N."/>
            <person name="Wang J."/>
            <person name="Shi W."/>
            <person name="Du L."/>
            <person name="Sun Y."/>
            <person name="Zhan W."/>
            <person name="Jiang J."/>
            <person name="Wang Q."/>
            <person name="Zhang B."/>
            <person name="Ji P."/>
            <person name="Sakyi L.B."/>
            <person name="Cui X."/>
            <person name="Yuan T."/>
            <person name="Jiang B."/>
            <person name="Yang W."/>
            <person name="Lam T.T.-Y."/>
            <person name="Chang Q."/>
            <person name="Ding S."/>
            <person name="Wang X."/>
            <person name="Zhu J."/>
            <person name="Ruan X."/>
            <person name="Zhao L."/>
            <person name="Wei J."/>
            <person name="Que T."/>
            <person name="Du C."/>
            <person name="Cheng J."/>
            <person name="Dai P."/>
            <person name="Han X."/>
            <person name="Huang E."/>
            <person name="Gao Y."/>
            <person name="Liu J."/>
            <person name="Shao H."/>
            <person name="Ye R."/>
            <person name="Li L."/>
            <person name="Wei W."/>
            <person name="Wang X."/>
            <person name="Wang C."/>
            <person name="Huo Q."/>
            <person name="Li W."/>
            <person name="Guo W."/>
            <person name="Chen H."/>
            <person name="Chen S."/>
            <person name="Zhou L."/>
            <person name="Zhou L."/>
            <person name="Ni X."/>
            <person name="Tian J."/>
            <person name="Zhou Y."/>
            <person name="Sheng Y."/>
            <person name="Liu T."/>
            <person name="Pan Y."/>
            <person name="Xia L."/>
            <person name="Li J."/>
            <person name="Zhao F."/>
            <person name="Cao W."/>
        </authorList>
    </citation>
    <scope>NUCLEOTIDE SEQUENCE</scope>
    <source>
        <strain evidence="12">Rsan-2018</strain>
        <tissue evidence="12">Larvae</tissue>
    </source>
</reference>
<feature type="zinc finger region" description="C3H1-type" evidence="9">
    <location>
        <begin position="137"/>
        <end position="164"/>
    </location>
</feature>
<evidence type="ECO:0000256" key="10">
    <source>
        <dbReference type="SAM" id="MobiDB-lite"/>
    </source>
</evidence>
<accession>A0A9D4PYH7</accession>
<dbReference type="GO" id="GO:0008270">
    <property type="term" value="F:zinc ion binding"/>
    <property type="evidence" value="ECO:0007669"/>
    <property type="project" value="UniProtKB-KW"/>
</dbReference>
<dbReference type="Pfam" id="PF00642">
    <property type="entry name" value="zf-CCCH"/>
    <property type="match status" value="1"/>
</dbReference>
<reference evidence="12" key="1">
    <citation type="journal article" date="2020" name="Cell">
        <title>Large-Scale Comparative Analyses of Tick Genomes Elucidate Their Genetic Diversity and Vector Capacities.</title>
        <authorList>
            <consortium name="Tick Genome and Microbiome Consortium (TIGMIC)"/>
            <person name="Jia N."/>
            <person name="Wang J."/>
            <person name="Shi W."/>
            <person name="Du L."/>
            <person name="Sun Y."/>
            <person name="Zhan W."/>
            <person name="Jiang J.F."/>
            <person name="Wang Q."/>
            <person name="Zhang B."/>
            <person name="Ji P."/>
            <person name="Bell-Sakyi L."/>
            <person name="Cui X.M."/>
            <person name="Yuan T.T."/>
            <person name="Jiang B.G."/>
            <person name="Yang W.F."/>
            <person name="Lam T.T."/>
            <person name="Chang Q.C."/>
            <person name="Ding S.J."/>
            <person name="Wang X.J."/>
            <person name="Zhu J.G."/>
            <person name="Ruan X.D."/>
            <person name="Zhao L."/>
            <person name="Wei J.T."/>
            <person name="Ye R.Z."/>
            <person name="Que T.C."/>
            <person name="Du C.H."/>
            <person name="Zhou Y.H."/>
            <person name="Cheng J.X."/>
            <person name="Dai P.F."/>
            <person name="Guo W.B."/>
            <person name="Han X.H."/>
            <person name="Huang E.J."/>
            <person name="Li L.F."/>
            <person name="Wei W."/>
            <person name="Gao Y.C."/>
            <person name="Liu J.Z."/>
            <person name="Shao H.Z."/>
            <person name="Wang X."/>
            <person name="Wang C.C."/>
            <person name="Yang T.C."/>
            <person name="Huo Q.B."/>
            <person name="Li W."/>
            <person name="Chen H.Y."/>
            <person name="Chen S.E."/>
            <person name="Zhou L.G."/>
            <person name="Ni X.B."/>
            <person name="Tian J.H."/>
            <person name="Sheng Y."/>
            <person name="Liu T."/>
            <person name="Pan Y.S."/>
            <person name="Xia L.Y."/>
            <person name="Li J."/>
            <person name="Zhao F."/>
            <person name="Cao W.C."/>
        </authorList>
    </citation>
    <scope>NUCLEOTIDE SEQUENCE</scope>
    <source>
        <strain evidence="12">Rsan-2018</strain>
    </source>
</reference>
<comment type="subcellular location">
    <subcellularLocation>
        <location evidence="1">Nucleus</location>
    </subcellularLocation>
</comment>
<evidence type="ECO:0000259" key="11">
    <source>
        <dbReference type="PROSITE" id="PS50103"/>
    </source>
</evidence>
<dbReference type="AlphaFoldDB" id="A0A9D4PYH7"/>
<dbReference type="Proteomes" id="UP000821837">
    <property type="component" value="Chromosome 3"/>
</dbReference>
<feature type="zinc finger region" description="C3H1-type" evidence="9">
    <location>
        <begin position="110"/>
        <end position="136"/>
    </location>
</feature>
<evidence type="ECO:0000256" key="3">
    <source>
        <dbReference type="ARBA" id="ARBA00022723"/>
    </source>
</evidence>
<evidence type="ECO:0000313" key="12">
    <source>
        <dbReference type="EMBL" id="KAH7961175.1"/>
    </source>
</evidence>
<keyword evidence="4" id="KW-0677">Repeat</keyword>
<dbReference type="GO" id="GO:0005634">
    <property type="term" value="C:nucleus"/>
    <property type="evidence" value="ECO:0007669"/>
    <property type="project" value="UniProtKB-SubCell"/>
</dbReference>
<evidence type="ECO:0000256" key="2">
    <source>
        <dbReference type="ARBA" id="ARBA00022664"/>
    </source>
</evidence>
<dbReference type="PANTHER" id="PTHR23102:SF24">
    <property type="entry name" value="CLEAVAGE AND POLYADENYLATION SPECIFICITY FACTOR SUBUNIT 4"/>
    <property type="match status" value="1"/>
</dbReference>
<gene>
    <name evidence="12" type="ORF">HPB52_005180</name>
</gene>
<keyword evidence="13" id="KW-1185">Reference proteome</keyword>
<dbReference type="PANTHER" id="PTHR23102">
    <property type="entry name" value="CLEAVAGE AND POLYADENYLATION SPECIFICITY FACTOR SUBUNIT 4-RELATED"/>
    <property type="match status" value="1"/>
</dbReference>
<dbReference type="GO" id="GO:0006397">
    <property type="term" value="P:mRNA processing"/>
    <property type="evidence" value="ECO:0007669"/>
    <property type="project" value="UniProtKB-KW"/>
</dbReference>
<dbReference type="EMBL" id="JABSTV010001249">
    <property type="protein sequence ID" value="KAH7961175.1"/>
    <property type="molecule type" value="Genomic_DNA"/>
</dbReference>
<evidence type="ECO:0000256" key="7">
    <source>
        <dbReference type="ARBA" id="ARBA00022884"/>
    </source>
</evidence>
<evidence type="ECO:0000313" key="13">
    <source>
        <dbReference type="Proteomes" id="UP000821837"/>
    </source>
</evidence>
<evidence type="ECO:0000256" key="5">
    <source>
        <dbReference type="ARBA" id="ARBA00022771"/>
    </source>
</evidence>
<dbReference type="InterPro" id="IPR000571">
    <property type="entry name" value="Znf_CCCH"/>
</dbReference>
<feature type="region of interest" description="Disordered" evidence="10">
    <location>
        <begin position="233"/>
        <end position="292"/>
    </location>
</feature>
<dbReference type="VEuPathDB" id="VectorBase:RSAN_026577"/>
<feature type="compositionally biased region" description="Basic and acidic residues" evidence="10">
    <location>
        <begin position="193"/>
        <end position="203"/>
    </location>
</feature>
<keyword evidence="5 9" id="KW-0863">Zinc-finger</keyword>
<keyword evidence="6 9" id="KW-0862">Zinc</keyword>
<keyword evidence="7" id="KW-0694">RNA-binding</keyword>
<name>A0A9D4PYH7_RHISA</name>
<proteinExistence type="predicted"/>
<evidence type="ECO:0000256" key="6">
    <source>
        <dbReference type="ARBA" id="ARBA00022833"/>
    </source>
</evidence>
<protein>
    <recommendedName>
        <fullName evidence="11">C3H1-type domain-containing protein</fullName>
    </recommendedName>
</protein>
<dbReference type="Pfam" id="PF18345">
    <property type="entry name" value="zf_CCCH_4"/>
    <property type="match status" value="1"/>
</dbReference>
<feature type="domain" description="C3H1-type" evidence="11">
    <location>
        <begin position="110"/>
        <end position="136"/>
    </location>
</feature>
<evidence type="ECO:0000256" key="9">
    <source>
        <dbReference type="PROSITE-ProRule" id="PRU00723"/>
    </source>
</evidence>
<keyword evidence="2" id="KW-0507">mRNA processing</keyword>
<keyword evidence="3 9" id="KW-0479">Metal-binding</keyword>
<sequence>MTLADVSSFAAAQLAVLHLTSDPLTHRGDLVSWSGPAAIVAGSRPARARHQSGQVGLALLLAKLTTIRRSSTTVAMEEVVARVGNVVFELEVALDRQLGALPLPFPGMDKSGAAVCCFYLKGSCSKGSACPFRHVKGDRTVVCKHWLRGLCKKGDQCEFLHEFDMTKMPECYFYSRFNACCNKDPASRRGRARSRDHESRGEEGIIESVDQSSCDMQLTTMYAALLEQQRELAGAQESGSANVEQQTEQTPSFESRKRKPSGSGGKPPTPKSERRRRTGNEAHHSETHKNHN</sequence>
<feature type="region of interest" description="Disordered" evidence="10">
    <location>
        <begin position="184"/>
        <end position="210"/>
    </location>
</feature>
<feature type="domain" description="C3H1-type" evidence="11">
    <location>
        <begin position="137"/>
        <end position="164"/>
    </location>
</feature>
<comment type="caution">
    <text evidence="12">The sequence shown here is derived from an EMBL/GenBank/DDBJ whole genome shotgun (WGS) entry which is preliminary data.</text>
</comment>
<dbReference type="InterPro" id="IPR045348">
    <property type="entry name" value="CPSF4/Yth1"/>
</dbReference>